<name>A0A0E9T6H8_ANGAN</name>
<dbReference type="EMBL" id="GBXM01059318">
    <property type="protein sequence ID" value="JAH49259.1"/>
    <property type="molecule type" value="Transcribed_RNA"/>
</dbReference>
<reference evidence="1" key="2">
    <citation type="journal article" date="2015" name="Fish Shellfish Immunol.">
        <title>Early steps in the European eel (Anguilla anguilla)-Vibrio vulnificus interaction in the gills: Role of the RtxA13 toxin.</title>
        <authorList>
            <person name="Callol A."/>
            <person name="Pajuelo D."/>
            <person name="Ebbesson L."/>
            <person name="Teles M."/>
            <person name="MacKenzie S."/>
            <person name="Amaro C."/>
        </authorList>
    </citation>
    <scope>NUCLEOTIDE SEQUENCE</scope>
</reference>
<accession>A0A0E9T6H8</accession>
<dbReference type="AlphaFoldDB" id="A0A0E9T6H8"/>
<organism evidence="1">
    <name type="scientific">Anguilla anguilla</name>
    <name type="common">European freshwater eel</name>
    <name type="synonym">Muraena anguilla</name>
    <dbReference type="NCBI Taxonomy" id="7936"/>
    <lineage>
        <taxon>Eukaryota</taxon>
        <taxon>Metazoa</taxon>
        <taxon>Chordata</taxon>
        <taxon>Craniata</taxon>
        <taxon>Vertebrata</taxon>
        <taxon>Euteleostomi</taxon>
        <taxon>Actinopterygii</taxon>
        <taxon>Neopterygii</taxon>
        <taxon>Teleostei</taxon>
        <taxon>Anguilliformes</taxon>
        <taxon>Anguillidae</taxon>
        <taxon>Anguilla</taxon>
    </lineage>
</organism>
<protein>
    <submittedName>
        <fullName evidence="1">Uncharacterized protein</fullName>
    </submittedName>
</protein>
<sequence>MKCFLCLPRSHEFSAFKNSP</sequence>
<reference evidence="1" key="1">
    <citation type="submission" date="2014-11" db="EMBL/GenBank/DDBJ databases">
        <authorList>
            <person name="Amaro Gonzalez C."/>
        </authorList>
    </citation>
    <scope>NUCLEOTIDE SEQUENCE</scope>
</reference>
<proteinExistence type="predicted"/>
<evidence type="ECO:0000313" key="1">
    <source>
        <dbReference type="EMBL" id="JAH49259.1"/>
    </source>
</evidence>